<feature type="non-terminal residue" evidence="2">
    <location>
        <position position="49"/>
    </location>
</feature>
<dbReference type="Pfam" id="PF24080">
    <property type="entry name" value="AP3B1_C_2"/>
    <property type="match status" value="1"/>
</dbReference>
<proteinExistence type="predicted"/>
<dbReference type="EMBL" id="KK439688">
    <property type="protein sequence ID" value="KFQ69807.1"/>
    <property type="molecule type" value="Genomic_DNA"/>
</dbReference>
<accession>A0A091T8F6</accession>
<dbReference type="Proteomes" id="UP000053638">
    <property type="component" value="Unassembled WGS sequence"/>
</dbReference>
<dbReference type="AlphaFoldDB" id="A0A091T8F6"/>
<evidence type="ECO:0000313" key="2">
    <source>
        <dbReference type="EMBL" id="KFQ69807.1"/>
    </source>
</evidence>
<organism evidence="2 3">
    <name type="scientific">Phaethon lepturus</name>
    <name type="common">White-tailed tropicbird</name>
    <dbReference type="NCBI Taxonomy" id="97097"/>
    <lineage>
        <taxon>Eukaryota</taxon>
        <taxon>Metazoa</taxon>
        <taxon>Chordata</taxon>
        <taxon>Craniata</taxon>
        <taxon>Vertebrata</taxon>
        <taxon>Euteleostomi</taxon>
        <taxon>Archelosauria</taxon>
        <taxon>Archosauria</taxon>
        <taxon>Dinosauria</taxon>
        <taxon>Saurischia</taxon>
        <taxon>Theropoda</taxon>
        <taxon>Coelurosauria</taxon>
        <taxon>Aves</taxon>
        <taxon>Neognathae</taxon>
        <taxon>Neoaves</taxon>
        <taxon>Phaethontimorphae</taxon>
        <taxon>Phaethontiformes</taxon>
        <taxon>Phaethontidae</taxon>
        <taxon>Phaethon</taxon>
    </lineage>
</organism>
<feature type="non-terminal residue" evidence="2">
    <location>
        <position position="1"/>
    </location>
</feature>
<dbReference type="PhylomeDB" id="A0A091T8F6"/>
<name>A0A091T8F6_PHALP</name>
<sequence length="49" mass="5162">FGGKTVTSGSLVLITLERREGSAAQLTVNSEKMVIGTMLVKDIVQALAQ</sequence>
<protein>
    <submittedName>
        <fullName evidence="2">AP-3 complex subunit beta-2</fullName>
    </submittedName>
</protein>
<evidence type="ECO:0000259" key="1">
    <source>
        <dbReference type="Pfam" id="PF24080"/>
    </source>
</evidence>
<feature type="domain" description="AP-3 complex subunit beta-1/2 C-terminal" evidence="1">
    <location>
        <begin position="1"/>
        <end position="47"/>
    </location>
</feature>
<reference evidence="2 3" key="1">
    <citation type="submission" date="2014-04" db="EMBL/GenBank/DDBJ databases">
        <title>Genome evolution of avian class.</title>
        <authorList>
            <person name="Zhang G."/>
            <person name="Li C."/>
        </authorList>
    </citation>
    <scope>NUCLEOTIDE SEQUENCE [LARGE SCALE GENOMIC DNA]</scope>
    <source>
        <strain evidence="2">BGI_N335</strain>
    </source>
</reference>
<gene>
    <name evidence="2" type="ORF">N335_08600</name>
</gene>
<keyword evidence="3" id="KW-1185">Reference proteome</keyword>
<evidence type="ECO:0000313" key="3">
    <source>
        <dbReference type="Proteomes" id="UP000053638"/>
    </source>
</evidence>
<dbReference type="InterPro" id="IPR056314">
    <property type="entry name" value="AP3B1/2_C"/>
</dbReference>